<dbReference type="Pfam" id="PF04607">
    <property type="entry name" value="RelA_SpoT"/>
    <property type="match status" value="1"/>
</dbReference>
<dbReference type="PANTHER" id="PTHR41773:SF1">
    <property type="entry name" value="RELA_SPOT DOMAIN-CONTAINING PROTEIN"/>
    <property type="match status" value="1"/>
</dbReference>
<dbReference type="EMBL" id="QKLW01000001">
    <property type="protein sequence ID" value="PYF84615.1"/>
    <property type="molecule type" value="Genomic_DNA"/>
</dbReference>
<feature type="domain" description="RelA/SpoT" evidence="1">
    <location>
        <begin position="63"/>
        <end position="192"/>
    </location>
</feature>
<dbReference type="CDD" id="cd05399">
    <property type="entry name" value="NT_Rel-Spo_like"/>
    <property type="match status" value="1"/>
</dbReference>
<dbReference type="GO" id="GO:0015969">
    <property type="term" value="P:guanosine tetraphosphate metabolic process"/>
    <property type="evidence" value="ECO:0007669"/>
    <property type="project" value="InterPro"/>
</dbReference>
<dbReference type="Proteomes" id="UP000247551">
    <property type="component" value="Unassembled WGS sequence"/>
</dbReference>
<dbReference type="RefSeq" id="WP_220032611.1">
    <property type="nucleotide sequence ID" value="NZ_QKLW01000001.1"/>
</dbReference>
<proteinExistence type="predicted"/>
<dbReference type="Gene3D" id="3.30.460.10">
    <property type="entry name" value="Beta Polymerase, domain 2"/>
    <property type="match status" value="1"/>
</dbReference>
<sequence>MDSNNSERKNNKPRMNEDEFLKKWINDKPIYEAWGNFIQNEVQTQLFDIGKDLNSFLKVPVKYRLKDDKSIIDKAFHRNKGYSDPYHDIEDKVGIRFIVLLLEDINDICNIIKSSNQWSYDECKHFEQEKEESPLAFGYQSVHYILRPKVDIQLEDVTITTNTPCEVQVRTLLQHAHAELTHDQIYKATKKVKPSVYRTVAKSMALIETTDDFFRSVSIELNNSKFKEFNIKEKLDSLYFLLIGIHPTFEKSSAIIWDAYEYLIDDELMRRIEKLFQRKQSLAQLITSLLPKNSLYRQSTILFIIYLILKKPNDADREWPISRKDLDEIAADLGASLINE</sequence>
<reference evidence="2 3" key="1">
    <citation type="submission" date="2018-06" db="EMBL/GenBank/DDBJ databases">
        <title>Genomic Encyclopedia of Type Strains, Phase III (KMG-III): the genomes of soil and plant-associated and newly described type strains.</title>
        <authorList>
            <person name="Whitman W."/>
        </authorList>
    </citation>
    <scope>NUCLEOTIDE SEQUENCE [LARGE SCALE GENOMIC DNA]</scope>
    <source>
        <strain evidence="2 3">CECT 7730</strain>
    </source>
</reference>
<evidence type="ECO:0000313" key="2">
    <source>
        <dbReference type="EMBL" id="PYF84615.1"/>
    </source>
</evidence>
<accession>A0A318VE11</accession>
<dbReference type="SMART" id="SM00954">
    <property type="entry name" value="RelA_SpoT"/>
    <property type="match status" value="1"/>
</dbReference>
<dbReference type="AlphaFoldDB" id="A0A318VE11"/>
<dbReference type="InterPro" id="IPR043519">
    <property type="entry name" value="NT_sf"/>
</dbReference>
<protein>
    <submittedName>
        <fullName evidence="2">PpGpp synthetase/RelA/SpoT-type nucleotidyltransferase</fullName>
    </submittedName>
</protein>
<dbReference type="InterPro" id="IPR007685">
    <property type="entry name" value="RelA_SpoT"/>
</dbReference>
<evidence type="ECO:0000313" key="3">
    <source>
        <dbReference type="Proteomes" id="UP000247551"/>
    </source>
</evidence>
<evidence type="ECO:0000259" key="1">
    <source>
        <dbReference type="SMART" id="SM00954"/>
    </source>
</evidence>
<dbReference type="GO" id="GO:0016740">
    <property type="term" value="F:transferase activity"/>
    <property type="evidence" value="ECO:0007669"/>
    <property type="project" value="UniProtKB-KW"/>
</dbReference>
<dbReference type="SUPFAM" id="SSF81301">
    <property type="entry name" value="Nucleotidyltransferase"/>
    <property type="match status" value="1"/>
</dbReference>
<name>A0A318VE11_9GAMM</name>
<comment type="caution">
    <text evidence="2">The sequence shown here is derived from an EMBL/GenBank/DDBJ whole genome shotgun (WGS) entry which is preliminary data.</text>
</comment>
<organism evidence="2 3">
    <name type="scientific">Marinomonas alcarazii</name>
    <dbReference type="NCBI Taxonomy" id="491949"/>
    <lineage>
        <taxon>Bacteria</taxon>
        <taxon>Pseudomonadati</taxon>
        <taxon>Pseudomonadota</taxon>
        <taxon>Gammaproteobacteria</taxon>
        <taxon>Oceanospirillales</taxon>
        <taxon>Oceanospirillaceae</taxon>
        <taxon>Marinomonas</taxon>
    </lineage>
</organism>
<keyword evidence="3" id="KW-1185">Reference proteome</keyword>
<dbReference type="PANTHER" id="PTHR41773">
    <property type="entry name" value="GTP PYROPHOSPHATASE-RELATED"/>
    <property type="match status" value="1"/>
</dbReference>
<gene>
    <name evidence="2" type="ORF">DFP75_101654</name>
</gene>
<keyword evidence="2" id="KW-0808">Transferase</keyword>